<keyword evidence="4" id="KW-0443">Lipid metabolism</keyword>
<keyword evidence="3 7" id="KW-0808">Transferase</keyword>
<keyword evidence="2" id="KW-0441">Lipid A biosynthesis</keyword>
<dbReference type="InterPro" id="IPR011004">
    <property type="entry name" value="Trimer_LpxA-like_sf"/>
</dbReference>
<dbReference type="Pfam" id="PF00132">
    <property type="entry name" value="Hexapep"/>
    <property type="match status" value="1"/>
</dbReference>
<keyword evidence="1" id="KW-0444">Lipid biosynthesis</keyword>
<evidence type="ECO:0000259" key="6">
    <source>
        <dbReference type="Pfam" id="PF13720"/>
    </source>
</evidence>
<dbReference type="Proteomes" id="UP000317835">
    <property type="component" value="Chromosome"/>
</dbReference>
<organism evidence="7 8">
    <name type="scientific">Tautonia plasticadhaerens</name>
    <dbReference type="NCBI Taxonomy" id="2527974"/>
    <lineage>
        <taxon>Bacteria</taxon>
        <taxon>Pseudomonadati</taxon>
        <taxon>Planctomycetota</taxon>
        <taxon>Planctomycetia</taxon>
        <taxon>Isosphaerales</taxon>
        <taxon>Isosphaeraceae</taxon>
        <taxon>Tautonia</taxon>
    </lineage>
</organism>
<dbReference type="Gene3D" id="2.160.10.10">
    <property type="entry name" value="Hexapeptide repeat proteins"/>
    <property type="match status" value="1"/>
</dbReference>
<evidence type="ECO:0000256" key="4">
    <source>
        <dbReference type="ARBA" id="ARBA00023098"/>
    </source>
</evidence>
<gene>
    <name evidence="7" type="primary">lpxA_3</name>
    <name evidence="7" type="ORF">ElP_60280</name>
</gene>
<dbReference type="NCBIfam" id="TIGR01852">
    <property type="entry name" value="lipid_A_lpxA"/>
    <property type="match status" value="1"/>
</dbReference>
<evidence type="ECO:0000256" key="1">
    <source>
        <dbReference type="ARBA" id="ARBA00022516"/>
    </source>
</evidence>
<feature type="domain" description="UDP N-acetylglucosamine O-acyltransferase C-terminal" evidence="6">
    <location>
        <begin position="182"/>
        <end position="261"/>
    </location>
</feature>
<evidence type="ECO:0000256" key="2">
    <source>
        <dbReference type="ARBA" id="ARBA00022556"/>
    </source>
</evidence>
<dbReference type="RefSeq" id="WP_145276316.1">
    <property type="nucleotide sequence ID" value="NZ_CP036426.1"/>
</dbReference>
<dbReference type="GO" id="GO:0009245">
    <property type="term" value="P:lipid A biosynthetic process"/>
    <property type="evidence" value="ECO:0007669"/>
    <property type="project" value="UniProtKB-KW"/>
</dbReference>
<dbReference type="EMBL" id="CP036426">
    <property type="protein sequence ID" value="QDV38080.1"/>
    <property type="molecule type" value="Genomic_DNA"/>
</dbReference>
<proteinExistence type="predicted"/>
<dbReference type="PIRSF" id="PIRSF000456">
    <property type="entry name" value="UDP-GlcNAc_acltr"/>
    <property type="match status" value="1"/>
</dbReference>
<dbReference type="GO" id="GO:0016020">
    <property type="term" value="C:membrane"/>
    <property type="evidence" value="ECO:0007669"/>
    <property type="project" value="GOC"/>
</dbReference>
<dbReference type="OrthoDB" id="9807278at2"/>
<dbReference type="PANTHER" id="PTHR43480">
    <property type="entry name" value="ACYL-[ACYL-CARRIER-PROTEIN]--UDP-N-ACETYLGLUCOSAMINE O-ACYLTRANSFERASE"/>
    <property type="match status" value="1"/>
</dbReference>
<accession>A0A518HB46</accession>
<dbReference type="InterPro" id="IPR037157">
    <property type="entry name" value="Acetyltransf_C_sf"/>
</dbReference>
<protein>
    <submittedName>
        <fullName evidence="7">Acyl-[acyl-carrier-protein]--UDP-N-acetylglucosamine O-acyltransferase</fullName>
        <ecNumber evidence="7">2.3.1.129</ecNumber>
    </submittedName>
</protein>
<evidence type="ECO:0000313" key="7">
    <source>
        <dbReference type="EMBL" id="QDV38080.1"/>
    </source>
</evidence>
<dbReference type="PANTHER" id="PTHR43480:SF1">
    <property type="entry name" value="ACYL-[ACYL-CARRIER-PROTEIN]--UDP-N-ACETYLGLUCOSAMINE O-ACYLTRANSFERASE, MITOCHONDRIAL-RELATED"/>
    <property type="match status" value="1"/>
</dbReference>
<dbReference type="InterPro" id="IPR001451">
    <property type="entry name" value="Hexapep"/>
</dbReference>
<reference evidence="7 8" key="1">
    <citation type="submission" date="2019-02" db="EMBL/GenBank/DDBJ databases">
        <title>Deep-cultivation of Planctomycetes and their phenomic and genomic characterization uncovers novel biology.</title>
        <authorList>
            <person name="Wiegand S."/>
            <person name="Jogler M."/>
            <person name="Boedeker C."/>
            <person name="Pinto D."/>
            <person name="Vollmers J."/>
            <person name="Rivas-Marin E."/>
            <person name="Kohn T."/>
            <person name="Peeters S.H."/>
            <person name="Heuer A."/>
            <person name="Rast P."/>
            <person name="Oberbeckmann S."/>
            <person name="Bunk B."/>
            <person name="Jeske O."/>
            <person name="Meyerdierks A."/>
            <person name="Storesund J.E."/>
            <person name="Kallscheuer N."/>
            <person name="Luecker S."/>
            <person name="Lage O.M."/>
            <person name="Pohl T."/>
            <person name="Merkel B.J."/>
            <person name="Hornburger P."/>
            <person name="Mueller R.-W."/>
            <person name="Bruemmer F."/>
            <person name="Labrenz M."/>
            <person name="Spormann A.M."/>
            <person name="Op den Camp H."/>
            <person name="Overmann J."/>
            <person name="Amann R."/>
            <person name="Jetten M.S.M."/>
            <person name="Mascher T."/>
            <person name="Medema M.H."/>
            <person name="Devos D.P."/>
            <person name="Kaster A.-K."/>
            <person name="Ovreas L."/>
            <person name="Rohde M."/>
            <person name="Galperin M.Y."/>
            <person name="Jogler C."/>
        </authorList>
    </citation>
    <scope>NUCLEOTIDE SEQUENCE [LARGE SCALE GENOMIC DNA]</scope>
    <source>
        <strain evidence="7 8">ElP</strain>
    </source>
</reference>
<name>A0A518HB46_9BACT</name>
<dbReference type="KEGG" id="tpla:ElP_60280"/>
<dbReference type="CDD" id="cd03351">
    <property type="entry name" value="LbH_UDP-GlcNAc_AT"/>
    <property type="match status" value="1"/>
</dbReference>
<dbReference type="Gene3D" id="1.20.1180.10">
    <property type="entry name" value="Udp N-acetylglucosamine O-acyltransferase, C-terminal domain"/>
    <property type="match status" value="1"/>
</dbReference>
<dbReference type="Pfam" id="PF13720">
    <property type="entry name" value="Acetyltransf_11"/>
    <property type="match status" value="1"/>
</dbReference>
<dbReference type="NCBIfam" id="NF003657">
    <property type="entry name" value="PRK05289.1"/>
    <property type="match status" value="1"/>
</dbReference>
<evidence type="ECO:0000256" key="5">
    <source>
        <dbReference type="ARBA" id="ARBA00023315"/>
    </source>
</evidence>
<sequence length="274" mass="29095">MPLTLSESDLIHPTAVISAEAELAPDVQVGPFAIVEGPVRVGSGCVIEGHACLSGPLELGRDNFVGHGAVLGKPPQHRLDPGDGTTLVIGDGNVIREYVTIHRGTSERGETRIGHRNYLMISSHVGHDAVIGDGCTIVNGAVIGGHAELQDGCILSAHAAVQQRVRIGRLAMIGGLGSTTRDVPPFVLLQGYNAVSGLNLVGLRRAGFSVEAINALRDAYRILYKEGRTRSTALERIEADLGQVAEVAEFASFIRESVLGINPARDTDRQNRTY</sequence>
<dbReference type="SUPFAM" id="SSF51161">
    <property type="entry name" value="Trimeric LpxA-like enzymes"/>
    <property type="match status" value="1"/>
</dbReference>
<dbReference type="InterPro" id="IPR010137">
    <property type="entry name" value="Lipid_A_LpxA"/>
</dbReference>
<keyword evidence="5 7" id="KW-0012">Acyltransferase</keyword>
<evidence type="ECO:0000313" key="8">
    <source>
        <dbReference type="Proteomes" id="UP000317835"/>
    </source>
</evidence>
<evidence type="ECO:0000256" key="3">
    <source>
        <dbReference type="ARBA" id="ARBA00022679"/>
    </source>
</evidence>
<dbReference type="InterPro" id="IPR029098">
    <property type="entry name" value="Acetyltransf_C"/>
</dbReference>
<keyword evidence="8" id="KW-1185">Reference proteome</keyword>
<dbReference type="GO" id="GO:0008780">
    <property type="term" value="F:acyl-[acyl-carrier-protein]-UDP-N-acetylglucosamine O-acyltransferase activity"/>
    <property type="evidence" value="ECO:0007669"/>
    <property type="project" value="UniProtKB-EC"/>
</dbReference>
<dbReference type="EC" id="2.3.1.129" evidence="7"/>
<dbReference type="AlphaFoldDB" id="A0A518HB46"/>